<evidence type="ECO:0000313" key="2">
    <source>
        <dbReference type="Proteomes" id="UP000325313"/>
    </source>
</evidence>
<reference evidence="1 2" key="1">
    <citation type="submission" date="2019-05" db="EMBL/GenBank/DDBJ databases">
        <title>Emergence of the Ug99 lineage of the wheat stem rust pathogen through somatic hybridization.</title>
        <authorList>
            <person name="Li F."/>
            <person name="Upadhyaya N.M."/>
            <person name="Sperschneider J."/>
            <person name="Matny O."/>
            <person name="Nguyen-Phuc H."/>
            <person name="Mago R."/>
            <person name="Raley C."/>
            <person name="Miller M.E."/>
            <person name="Silverstein K.A.T."/>
            <person name="Henningsen E."/>
            <person name="Hirsch C.D."/>
            <person name="Visser B."/>
            <person name="Pretorius Z.A."/>
            <person name="Steffenson B.J."/>
            <person name="Schwessinger B."/>
            <person name="Dodds P.N."/>
            <person name="Figueroa M."/>
        </authorList>
    </citation>
    <scope>NUCLEOTIDE SEQUENCE [LARGE SCALE GENOMIC DNA]</scope>
    <source>
        <strain evidence="1 2">Ug99</strain>
    </source>
</reference>
<dbReference type="Proteomes" id="UP000325313">
    <property type="component" value="Unassembled WGS sequence"/>
</dbReference>
<dbReference type="AlphaFoldDB" id="A0A5B0PGP6"/>
<organism evidence="1 2">
    <name type="scientific">Puccinia graminis f. sp. tritici</name>
    <dbReference type="NCBI Taxonomy" id="56615"/>
    <lineage>
        <taxon>Eukaryota</taxon>
        <taxon>Fungi</taxon>
        <taxon>Dikarya</taxon>
        <taxon>Basidiomycota</taxon>
        <taxon>Pucciniomycotina</taxon>
        <taxon>Pucciniomycetes</taxon>
        <taxon>Pucciniales</taxon>
        <taxon>Pucciniaceae</taxon>
        <taxon>Puccinia</taxon>
    </lineage>
</organism>
<comment type="caution">
    <text evidence="1">The sequence shown here is derived from an EMBL/GenBank/DDBJ whole genome shotgun (WGS) entry which is preliminary data.</text>
</comment>
<dbReference type="EMBL" id="VDEP01000344">
    <property type="protein sequence ID" value="KAA1099029.1"/>
    <property type="molecule type" value="Genomic_DNA"/>
</dbReference>
<sequence length="58" mass="6492">MDAQFSAQFLAMSFYNTLLSVHDVLGDLVSQQPSPLTLAQDHALCYHYRRGLVQLSPP</sequence>
<name>A0A5B0PGP6_PUCGR</name>
<evidence type="ECO:0000313" key="1">
    <source>
        <dbReference type="EMBL" id="KAA1099029.1"/>
    </source>
</evidence>
<proteinExistence type="predicted"/>
<protein>
    <submittedName>
        <fullName evidence="1">Uncharacterized protein</fullName>
    </submittedName>
</protein>
<gene>
    <name evidence="1" type="ORF">PGTUg99_019949</name>
</gene>
<accession>A0A5B0PGP6</accession>